<evidence type="ECO:0000256" key="1">
    <source>
        <dbReference type="ARBA" id="ARBA00005125"/>
    </source>
</evidence>
<dbReference type="InterPro" id="IPR001509">
    <property type="entry name" value="Epimerase_deHydtase"/>
</dbReference>
<dbReference type="Gene3D" id="3.40.50.720">
    <property type="entry name" value="NAD(P)-binding Rossmann-like Domain"/>
    <property type="match status" value="1"/>
</dbReference>
<dbReference type="EMBL" id="JANFAV010000020">
    <property type="protein sequence ID" value="MCW6537288.1"/>
    <property type="molecule type" value="Genomic_DNA"/>
</dbReference>
<accession>A0AA42CW14</accession>
<dbReference type="PANTHER" id="PTHR43000">
    <property type="entry name" value="DTDP-D-GLUCOSE 4,6-DEHYDRATASE-RELATED"/>
    <property type="match status" value="1"/>
</dbReference>
<comment type="caution">
    <text evidence="4">The sequence shown here is derived from an EMBL/GenBank/DDBJ whole genome shotgun (WGS) entry which is preliminary data.</text>
</comment>
<dbReference type="InterPro" id="IPR036291">
    <property type="entry name" value="NAD(P)-bd_dom_sf"/>
</dbReference>
<gene>
    <name evidence="4" type="ORF">NEE01_21125</name>
</gene>
<dbReference type="AlphaFoldDB" id="A0AA42CW14"/>
<comment type="pathway">
    <text evidence="1">Bacterial outer membrane biogenesis; LPS O-antigen biosynthesis.</text>
</comment>
<dbReference type="Gene3D" id="3.90.25.10">
    <property type="entry name" value="UDP-galactose 4-epimerase, domain 1"/>
    <property type="match status" value="1"/>
</dbReference>
<proteinExistence type="inferred from homology"/>
<dbReference type="Pfam" id="PF01370">
    <property type="entry name" value="Epimerase"/>
    <property type="match status" value="1"/>
</dbReference>
<protein>
    <submittedName>
        <fullName evidence="4">NAD-dependent epimerase/dehydratase family protein</fullName>
    </submittedName>
</protein>
<dbReference type="RefSeq" id="WP_265271236.1">
    <property type="nucleotide sequence ID" value="NZ_JANFAV010000020.1"/>
</dbReference>
<name>A0AA42CW14_9SPHN</name>
<comment type="similarity">
    <text evidence="2">Belongs to the NAD(P)-dependent epimerase/dehydratase family.</text>
</comment>
<organism evidence="4 5">
    <name type="scientific">Sphingomonas lycopersici</name>
    <dbReference type="NCBI Taxonomy" id="2951807"/>
    <lineage>
        <taxon>Bacteria</taxon>
        <taxon>Pseudomonadati</taxon>
        <taxon>Pseudomonadota</taxon>
        <taxon>Alphaproteobacteria</taxon>
        <taxon>Sphingomonadales</taxon>
        <taxon>Sphingomonadaceae</taxon>
        <taxon>Sphingomonas</taxon>
    </lineage>
</organism>
<evidence type="ECO:0000313" key="4">
    <source>
        <dbReference type="EMBL" id="MCW6537288.1"/>
    </source>
</evidence>
<dbReference type="SUPFAM" id="SSF51735">
    <property type="entry name" value="NAD(P)-binding Rossmann-fold domains"/>
    <property type="match status" value="1"/>
</dbReference>
<sequence length="328" mass="36358">MKKAVVTGGGGFIGSYLVRRLVECGWNVVVVDNLARGRVERLQSVMDQLDWQQGDVRDPALMKTASMDADVIFHLAAVNGTENFYKQPELVLDVGLRGALAAMEGGRDAGVPDIVIASSAEVYQTPDKVPTDETVALTLPDSLNPRYSYGGSKIVSELIAFNYAREHYRKVQVFRPHNVYGPDMGWKHVLPQFIVRAKELIAQHPVGTVPFPIQGDGRETRAFCYVDDVVDGILTMYQHGSHREVYHIGNQEMVSIADLVHLVADYFERDFELVTGELAIGGTRVRCPDISKMAALGYQPSVALAEGVRRTADWYVRNSRPPRDNALL</sequence>
<reference evidence="4" key="1">
    <citation type="submission" date="2022-06" db="EMBL/GenBank/DDBJ databases">
        <title>Sphingomonas sp. nov. isolated from rhizosphere soil of tomato.</title>
        <authorList>
            <person name="Dong H."/>
            <person name="Gao R."/>
        </authorList>
    </citation>
    <scope>NUCLEOTIDE SEQUENCE</scope>
    <source>
        <strain evidence="4">MMSM24</strain>
    </source>
</reference>
<evidence type="ECO:0000313" key="5">
    <source>
        <dbReference type="Proteomes" id="UP001165565"/>
    </source>
</evidence>
<evidence type="ECO:0000256" key="2">
    <source>
        <dbReference type="ARBA" id="ARBA00007637"/>
    </source>
</evidence>
<keyword evidence="5" id="KW-1185">Reference proteome</keyword>
<dbReference type="Proteomes" id="UP001165565">
    <property type="component" value="Unassembled WGS sequence"/>
</dbReference>
<feature type="domain" description="NAD-dependent epimerase/dehydratase" evidence="3">
    <location>
        <begin position="5"/>
        <end position="249"/>
    </location>
</feature>
<evidence type="ECO:0000259" key="3">
    <source>
        <dbReference type="Pfam" id="PF01370"/>
    </source>
</evidence>